<gene>
    <name evidence="2" type="ORF">CALMAC_LOCUS2523</name>
</gene>
<accession>A0A653BNI7</accession>
<dbReference type="AlphaFoldDB" id="A0A653BNI7"/>
<dbReference type="OrthoDB" id="198787at2759"/>
<evidence type="ECO:0000259" key="1">
    <source>
        <dbReference type="Pfam" id="PF17172"/>
    </source>
</evidence>
<protein>
    <recommendedName>
        <fullName evidence="1">Thioredoxin-like fold domain-containing protein</fullName>
    </recommendedName>
</protein>
<dbReference type="PANTHER" id="PTHR12289">
    <property type="entry name" value="METAXIN RELATED"/>
    <property type="match status" value="1"/>
</dbReference>
<feature type="domain" description="Thioredoxin-like fold" evidence="1">
    <location>
        <begin position="43"/>
        <end position="132"/>
    </location>
</feature>
<dbReference type="Pfam" id="PF17172">
    <property type="entry name" value="GST_N_4"/>
    <property type="match status" value="1"/>
</dbReference>
<sequence>MTKSTIPLIDRISVELGAQEPWPKDVKLYQPYEVEQILLPDNANCLAAQAFLKMCQLNYEVVHKQNAEAMSPTLKVPFIKAGRFVIAELEGIVQFVNGKGITLTAKLDNEQKADMRAFMSLIHNVIENAEVIRDIALMCYDSMYDPDYES</sequence>
<dbReference type="Proteomes" id="UP000410492">
    <property type="component" value="Unassembled WGS sequence"/>
</dbReference>
<dbReference type="EMBL" id="CAACVG010003083">
    <property type="protein sequence ID" value="VEN37181.1"/>
    <property type="molecule type" value="Genomic_DNA"/>
</dbReference>
<proteinExistence type="predicted"/>
<evidence type="ECO:0000313" key="2">
    <source>
        <dbReference type="EMBL" id="VEN37181.1"/>
    </source>
</evidence>
<reference evidence="2 3" key="1">
    <citation type="submission" date="2019-01" db="EMBL/GenBank/DDBJ databases">
        <authorList>
            <person name="Sayadi A."/>
        </authorList>
    </citation>
    <scope>NUCLEOTIDE SEQUENCE [LARGE SCALE GENOMIC DNA]</scope>
</reference>
<name>A0A653BNI7_CALMS</name>
<dbReference type="GO" id="GO:0001401">
    <property type="term" value="C:SAM complex"/>
    <property type="evidence" value="ECO:0007669"/>
    <property type="project" value="TreeGrafter"/>
</dbReference>
<keyword evidence="3" id="KW-1185">Reference proteome</keyword>
<dbReference type="PANTHER" id="PTHR12289:SF38">
    <property type="entry name" value="METAXIN-2"/>
    <property type="match status" value="1"/>
</dbReference>
<organism evidence="2 3">
    <name type="scientific">Callosobruchus maculatus</name>
    <name type="common">Southern cowpea weevil</name>
    <name type="synonym">Pulse bruchid</name>
    <dbReference type="NCBI Taxonomy" id="64391"/>
    <lineage>
        <taxon>Eukaryota</taxon>
        <taxon>Metazoa</taxon>
        <taxon>Ecdysozoa</taxon>
        <taxon>Arthropoda</taxon>
        <taxon>Hexapoda</taxon>
        <taxon>Insecta</taxon>
        <taxon>Pterygota</taxon>
        <taxon>Neoptera</taxon>
        <taxon>Endopterygota</taxon>
        <taxon>Coleoptera</taxon>
        <taxon>Polyphaga</taxon>
        <taxon>Cucujiformia</taxon>
        <taxon>Chrysomeloidea</taxon>
        <taxon>Chrysomelidae</taxon>
        <taxon>Bruchinae</taxon>
        <taxon>Bruchini</taxon>
        <taxon>Callosobruchus</taxon>
    </lineage>
</organism>
<dbReference type="GO" id="GO:0007005">
    <property type="term" value="P:mitochondrion organization"/>
    <property type="evidence" value="ECO:0007669"/>
    <property type="project" value="TreeGrafter"/>
</dbReference>
<evidence type="ECO:0000313" key="3">
    <source>
        <dbReference type="Proteomes" id="UP000410492"/>
    </source>
</evidence>
<dbReference type="InterPro" id="IPR012336">
    <property type="entry name" value="Thioredoxin-like_fold"/>
</dbReference>
<dbReference type="InterPro" id="IPR050931">
    <property type="entry name" value="Mito_Protein_Transport_Metaxin"/>
</dbReference>